<proteinExistence type="predicted"/>
<comment type="caution">
    <text evidence="1">The sequence shown here is derived from an EMBL/GenBank/DDBJ whole genome shotgun (WGS) entry which is preliminary data.</text>
</comment>
<name>A0ABP4GIZ4_9PSEU</name>
<keyword evidence="2" id="KW-1185">Reference proteome</keyword>
<evidence type="ECO:0000313" key="1">
    <source>
        <dbReference type="EMBL" id="GAA1225535.1"/>
    </source>
</evidence>
<accession>A0ABP4GIZ4</accession>
<gene>
    <name evidence="1" type="ORF">GCM10009676_04230</name>
</gene>
<dbReference type="EMBL" id="BAAALN010000001">
    <property type="protein sequence ID" value="GAA1225535.1"/>
    <property type="molecule type" value="Genomic_DNA"/>
</dbReference>
<dbReference type="RefSeq" id="WP_253861640.1">
    <property type="nucleotide sequence ID" value="NZ_BAAALN010000001.1"/>
</dbReference>
<sequence>MKPRLLHTGRDWDSVQWFDVAGGNWSGYLQDPLFASAFLQALTTKSGVSIEGQTSDCAGRNAVAISVEASKPGDWCPEQRLLLLLNPERGVSISTDTVALSVDTSAMKVNIATPATISYVQWKQHARVPDTETRP</sequence>
<reference evidence="2" key="1">
    <citation type="journal article" date="2019" name="Int. J. Syst. Evol. Microbiol.">
        <title>The Global Catalogue of Microorganisms (GCM) 10K type strain sequencing project: providing services to taxonomists for standard genome sequencing and annotation.</title>
        <authorList>
            <consortium name="The Broad Institute Genomics Platform"/>
            <consortium name="The Broad Institute Genome Sequencing Center for Infectious Disease"/>
            <person name="Wu L."/>
            <person name="Ma J."/>
        </authorList>
    </citation>
    <scope>NUCLEOTIDE SEQUENCE [LARGE SCALE GENOMIC DNA]</scope>
    <source>
        <strain evidence="2">JCM 13023</strain>
    </source>
</reference>
<protein>
    <submittedName>
        <fullName evidence="1">Uncharacterized protein</fullName>
    </submittedName>
</protein>
<organism evidence="1 2">
    <name type="scientific">Prauserella halophila</name>
    <dbReference type="NCBI Taxonomy" id="185641"/>
    <lineage>
        <taxon>Bacteria</taxon>
        <taxon>Bacillati</taxon>
        <taxon>Actinomycetota</taxon>
        <taxon>Actinomycetes</taxon>
        <taxon>Pseudonocardiales</taxon>
        <taxon>Pseudonocardiaceae</taxon>
        <taxon>Prauserella</taxon>
    </lineage>
</organism>
<dbReference type="Proteomes" id="UP001500653">
    <property type="component" value="Unassembled WGS sequence"/>
</dbReference>
<evidence type="ECO:0000313" key="2">
    <source>
        <dbReference type="Proteomes" id="UP001500653"/>
    </source>
</evidence>